<gene>
    <name evidence="2" type="ORF">PHMEG_00021318</name>
</gene>
<comment type="caution">
    <text evidence="2">The sequence shown here is derived from an EMBL/GenBank/DDBJ whole genome shotgun (WGS) entry which is preliminary data.</text>
</comment>
<sequence>MEISLTRLDRFYVKGEPFTDAQWLDVIEPAHNSDYHEVRLELKSNSLKPPRSKAPCHYPIPSGRPQQIRKSIEDQLVPLLEKYEQSKKSGEWDELVSTIQKLLDDVRKQDRTQTQRYFQKLRTKIGVPRQSRIRVIADLAQEAGDRAARSFGKKITRL</sequence>
<accession>A0A225VNU8</accession>
<protein>
    <submittedName>
        <fullName evidence="2">Uncharacterized protein</fullName>
    </submittedName>
</protein>
<proteinExistence type="predicted"/>
<dbReference type="EMBL" id="NBNE01003965">
    <property type="protein sequence ID" value="OWZ06427.1"/>
    <property type="molecule type" value="Genomic_DNA"/>
</dbReference>
<dbReference type="Proteomes" id="UP000198211">
    <property type="component" value="Unassembled WGS sequence"/>
</dbReference>
<evidence type="ECO:0000313" key="3">
    <source>
        <dbReference type="Proteomes" id="UP000198211"/>
    </source>
</evidence>
<dbReference type="AlphaFoldDB" id="A0A225VNU8"/>
<evidence type="ECO:0000313" key="2">
    <source>
        <dbReference type="EMBL" id="OWZ06427.1"/>
    </source>
</evidence>
<feature type="region of interest" description="Disordered" evidence="1">
    <location>
        <begin position="46"/>
        <end position="65"/>
    </location>
</feature>
<name>A0A225VNU8_9STRA</name>
<keyword evidence="3" id="KW-1185">Reference proteome</keyword>
<evidence type="ECO:0000256" key="1">
    <source>
        <dbReference type="SAM" id="MobiDB-lite"/>
    </source>
</evidence>
<organism evidence="2 3">
    <name type="scientific">Phytophthora megakarya</name>
    <dbReference type="NCBI Taxonomy" id="4795"/>
    <lineage>
        <taxon>Eukaryota</taxon>
        <taxon>Sar</taxon>
        <taxon>Stramenopiles</taxon>
        <taxon>Oomycota</taxon>
        <taxon>Peronosporomycetes</taxon>
        <taxon>Peronosporales</taxon>
        <taxon>Peronosporaceae</taxon>
        <taxon>Phytophthora</taxon>
    </lineage>
</organism>
<reference evidence="3" key="1">
    <citation type="submission" date="2017-03" db="EMBL/GenBank/DDBJ databases">
        <title>Phytopthora megakarya and P. palmivora, two closely related causual agents of cacao black pod achieved similar genome size and gene model numbers by different mechanisms.</title>
        <authorList>
            <person name="Ali S."/>
            <person name="Shao J."/>
            <person name="Larry D.J."/>
            <person name="Kronmiller B."/>
            <person name="Shen D."/>
            <person name="Strem M.D."/>
            <person name="Melnick R.L."/>
            <person name="Guiltinan M.J."/>
            <person name="Tyler B.M."/>
            <person name="Meinhardt L.W."/>
            <person name="Bailey B.A."/>
        </authorList>
    </citation>
    <scope>NUCLEOTIDE SEQUENCE [LARGE SCALE GENOMIC DNA]</scope>
    <source>
        <strain evidence="3">zdho120</strain>
    </source>
</reference>